<dbReference type="EMBL" id="GBRH01254306">
    <property type="protein sequence ID" value="JAD43589.1"/>
    <property type="molecule type" value="Transcribed_RNA"/>
</dbReference>
<organism evidence="1">
    <name type="scientific">Arundo donax</name>
    <name type="common">Giant reed</name>
    <name type="synonym">Donax arundinaceus</name>
    <dbReference type="NCBI Taxonomy" id="35708"/>
    <lineage>
        <taxon>Eukaryota</taxon>
        <taxon>Viridiplantae</taxon>
        <taxon>Streptophyta</taxon>
        <taxon>Embryophyta</taxon>
        <taxon>Tracheophyta</taxon>
        <taxon>Spermatophyta</taxon>
        <taxon>Magnoliopsida</taxon>
        <taxon>Liliopsida</taxon>
        <taxon>Poales</taxon>
        <taxon>Poaceae</taxon>
        <taxon>PACMAD clade</taxon>
        <taxon>Arundinoideae</taxon>
        <taxon>Arundineae</taxon>
        <taxon>Arundo</taxon>
    </lineage>
</organism>
<accession>A0A0A8ZW65</accession>
<dbReference type="AlphaFoldDB" id="A0A0A8ZW65"/>
<evidence type="ECO:0000313" key="1">
    <source>
        <dbReference type="EMBL" id="JAD43589.1"/>
    </source>
</evidence>
<name>A0A0A8ZW65_ARUDO</name>
<protein>
    <submittedName>
        <fullName evidence="1">Uncharacterized protein</fullName>
    </submittedName>
</protein>
<proteinExistence type="predicted"/>
<reference evidence="1" key="1">
    <citation type="submission" date="2014-09" db="EMBL/GenBank/DDBJ databases">
        <authorList>
            <person name="Magalhaes I.L.F."/>
            <person name="Oliveira U."/>
            <person name="Santos F.R."/>
            <person name="Vidigal T.H.D.A."/>
            <person name="Brescovit A.D."/>
            <person name="Santos A.J."/>
        </authorList>
    </citation>
    <scope>NUCLEOTIDE SEQUENCE</scope>
    <source>
        <tissue evidence="1">Shoot tissue taken approximately 20 cm above the soil surface</tissue>
    </source>
</reference>
<reference evidence="1" key="2">
    <citation type="journal article" date="2015" name="Data Brief">
        <title>Shoot transcriptome of the giant reed, Arundo donax.</title>
        <authorList>
            <person name="Barrero R.A."/>
            <person name="Guerrero F.D."/>
            <person name="Moolhuijzen P."/>
            <person name="Goolsby J.A."/>
            <person name="Tidwell J."/>
            <person name="Bellgard S.E."/>
            <person name="Bellgard M.I."/>
        </authorList>
    </citation>
    <scope>NUCLEOTIDE SEQUENCE</scope>
    <source>
        <tissue evidence="1">Shoot tissue taken approximately 20 cm above the soil surface</tissue>
    </source>
</reference>
<sequence length="42" mass="4276">MMLGGRSSYPGGNICLSIFASGAPCEVCLRLAYPPGRNMAGG</sequence>